<protein>
    <recommendedName>
        <fullName evidence="5">Nickel/cobalt transporter regulator</fullName>
    </recommendedName>
</protein>
<feature type="signal peptide" evidence="2">
    <location>
        <begin position="1"/>
        <end position="20"/>
    </location>
</feature>
<accession>A0A329CGA0</accession>
<gene>
    <name evidence="3" type="ORF">BX591_107197</name>
</gene>
<dbReference type="Proteomes" id="UP000248918">
    <property type="component" value="Unassembled WGS sequence"/>
</dbReference>
<name>A0A329CGA0_9BURK</name>
<keyword evidence="2" id="KW-0732">Signal</keyword>
<feature type="chain" id="PRO_5016434992" description="Nickel/cobalt transporter regulator" evidence="2">
    <location>
        <begin position="21"/>
        <end position="117"/>
    </location>
</feature>
<dbReference type="OrthoDB" id="9133021at2"/>
<evidence type="ECO:0000256" key="1">
    <source>
        <dbReference type="SAM" id="MobiDB-lite"/>
    </source>
</evidence>
<feature type="region of interest" description="Disordered" evidence="1">
    <location>
        <begin position="36"/>
        <end position="98"/>
    </location>
</feature>
<evidence type="ECO:0000313" key="4">
    <source>
        <dbReference type="Proteomes" id="UP000248918"/>
    </source>
</evidence>
<evidence type="ECO:0000256" key="2">
    <source>
        <dbReference type="SAM" id="SignalP"/>
    </source>
</evidence>
<feature type="compositionally biased region" description="Basic residues" evidence="1">
    <location>
        <begin position="51"/>
        <end position="61"/>
    </location>
</feature>
<organism evidence="3 4">
    <name type="scientific">Paraburkholderia bryophila</name>
    <dbReference type="NCBI Taxonomy" id="420952"/>
    <lineage>
        <taxon>Bacteria</taxon>
        <taxon>Pseudomonadati</taxon>
        <taxon>Pseudomonadota</taxon>
        <taxon>Betaproteobacteria</taxon>
        <taxon>Burkholderiales</taxon>
        <taxon>Burkholderiaceae</taxon>
        <taxon>Paraburkholderia</taxon>
    </lineage>
</organism>
<evidence type="ECO:0008006" key="5">
    <source>
        <dbReference type="Google" id="ProtNLM"/>
    </source>
</evidence>
<dbReference type="AlphaFoldDB" id="A0A329CGA0"/>
<reference evidence="3 4" key="1">
    <citation type="submission" date="2018-06" db="EMBL/GenBank/DDBJ databases">
        <title>Genomic Encyclopedia of Type Strains, Phase III (KMG-III): the genomes of soil and plant-associated and newly described type strains.</title>
        <authorList>
            <person name="Whitman W."/>
        </authorList>
    </citation>
    <scope>NUCLEOTIDE SEQUENCE [LARGE SCALE GENOMIC DNA]</scope>
    <source>
        <strain evidence="3 4">LMG 23644</strain>
    </source>
</reference>
<evidence type="ECO:0000313" key="3">
    <source>
        <dbReference type="EMBL" id="RAS33280.1"/>
    </source>
</evidence>
<dbReference type="EMBL" id="QLTK01000007">
    <property type="protein sequence ID" value="RAS33280.1"/>
    <property type="molecule type" value="Genomic_DNA"/>
</dbReference>
<comment type="caution">
    <text evidence="3">The sequence shown here is derived from an EMBL/GenBank/DDBJ whole genome shotgun (WGS) entry which is preliminary data.</text>
</comment>
<sequence length="117" mass="12610">MFRFAIQGVLLLAFASTAAASEHYIEIWNPPEARLPQASASGKGIAGKRPPVSRHASRAAPRRVADAVGQSVPGKKRVSDTFKKPIAPRPTDIPRIMTPEGNVLRVNYTGSPVQVVR</sequence>
<proteinExistence type="predicted"/>
<dbReference type="RefSeq" id="WP_111932136.1">
    <property type="nucleotide sequence ID" value="NZ_CADFFP010000008.1"/>
</dbReference>